<dbReference type="AlphaFoldDB" id="A0A0R2FP25"/>
<dbReference type="OrthoDB" id="9806150at2"/>
<proteinExistence type="predicted"/>
<dbReference type="PANTHER" id="PTHR11839:SF18">
    <property type="entry name" value="NUDIX HYDROLASE DOMAIN-CONTAINING PROTEIN"/>
    <property type="match status" value="1"/>
</dbReference>
<comment type="caution">
    <text evidence="4">The sequence shown here is derived from an EMBL/GenBank/DDBJ whole genome shotgun (WGS) entry which is preliminary data.</text>
</comment>
<dbReference type="InterPro" id="IPR015797">
    <property type="entry name" value="NUDIX_hydrolase-like_dom_sf"/>
</dbReference>
<dbReference type="GO" id="GO:0016787">
    <property type="term" value="F:hydrolase activity"/>
    <property type="evidence" value="ECO:0007669"/>
    <property type="project" value="UniProtKB-KW"/>
</dbReference>
<dbReference type="STRING" id="1423804.FD14_GL002216"/>
<evidence type="ECO:0000256" key="1">
    <source>
        <dbReference type="ARBA" id="ARBA00001946"/>
    </source>
</evidence>
<dbReference type="SUPFAM" id="SSF55811">
    <property type="entry name" value="Nudix"/>
    <property type="match status" value="1"/>
</dbReference>
<evidence type="ECO:0000259" key="3">
    <source>
        <dbReference type="PROSITE" id="PS51462"/>
    </source>
</evidence>
<evidence type="ECO:0000313" key="5">
    <source>
        <dbReference type="Proteomes" id="UP000051442"/>
    </source>
</evidence>
<dbReference type="Gene3D" id="3.90.79.10">
    <property type="entry name" value="Nucleoside Triphosphate Pyrophosphohydrolase"/>
    <property type="match status" value="1"/>
</dbReference>
<organism evidence="4 5">
    <name type="scientific">Secundilactobacillus similis DSM 23365 = JCM 2765</name>
    <dbReference type="NCBI Taxonomy" id="1423804"/>
    <lineage>
        <taxon>Bacteria</taxon>
        <taxon>Bacillati</taxon>
        <taxon>Bacillota</taxon>
        <taxon>Bacilli</taxon>
        <taxon>Lactobacillales</taxon>
        <taxon>Lactobacillaceae</taxon>
        <taxon>Secundilactobacillus</taxon>
    </lineage>
</organism>
<dbReference type="PANTHER" id="PTHR11839">
    <property type="entry name" value="UDP/ADP-SUGAR PYROPHOSPHATASE"/>
    <property type="match status" value="1"/>
</dbReference>
<dbReference type="PROSITE" id="PS51462">
    <property type="entry name" value="NUDIX"/>
    <property type="match status" value="1"/>
</dbReference>
<name>A0A0R2FP25_9LACO</name>
<dbReference type="Proteomes" id="UP000051442">
    <property type="component" value="Unassembled WGS sequence"/>
</dbReference>
<comment type="cofactor">
    <cofactor evidence="1">
        <name>Mg(2+)</name>
        <dbReference type="ChEBI" id="CHEBI:18420"/>
    </cofactor>
</comment>
<feature type="domain" description="Nudix hydrolase" evidence="3">
    <location>
        <begin position="39"/>
        <end position="172"/>
    </location>
</feature>
<dbReference type="EMBL" id="AYZM01000036">
    <property type="protein sequence ID" value="KRN26317.1"/>
    <property type="molecule type" value="Genomic_DNA"/>
</dbReference>
<keyword evidence="2 4" id="KW-0378">Hydrolase</keyword>
<keyword evidence="5" id="KW-1185">Reference proteome</keyword>
<evidence type="ECO:0000313" key="4">
    <source>
        <dbReference type="EMBL" id="KRN26317.1"/>
    </source>
</evidence>
<dbReference type="FunFam" id="3.90.79.10:FF:000024">
    <property type="entry name" value="ADP-ribose pyrophosphatase"/>
    <property type="match status" value="1"/>
</dbReference>
<dbReference type="CDD" id="cd03424">
    <property type="entry name" value="NUDIX_ADPRase_Nudt5_UGPPase_Nudt14"/>
    <property type="match status" value="1"/>
</dbReference>
<accession>A0A0R2FP25</accession>
<protein>
    <submittedName>
        <fullName evidence="4">NUDIX family hydrolase</fullName>
    </submittedName>
</protein>
<reference evidence="4 5" key="1">
    <citation type="journal article" date="2015" name="Genome Announc.">
        <title>Expanding the biotechnology potential of lactobacilli through comparative genomics of 213 strains and associated genera.</title>
        <authorList>
            <person name="Sun Z."/>
            <person name="Harris H.M."/>
            <person name="McCann A."/>
            <person name="Guo C."/>
            <person name="Argimon S."/>
            <person name="Zhang W."/>
            <person name="Yang X."/>
            <person name="Jeffery I.B."/>
            <person name="Cooney J.C."/>
            <person name="Kagawa T.F."/>
            <person name="Liu W."/>
            <person name="Song Y."/>
            <person name="Salvetti E."/>
            <person name="Wrobel A."/>
            <person name="Rasinkangas P."/>
            <person name="Parkhill J."/>
            <person name="Rea M.C."/>
            <person name="O'Sullivan O."/>
            <person name="Ritari J."/>
            <person name="Douillard F.P."/>
            <person name="Paul Ross R."/>
            <person name="Yang R."/>
            <person name="Briner A.E."/>
            <person name="Felis G.E."/>
            <person name="de Vos W.M."/>
            <person name="Barrangou R."/>
            <person name="Klaenhammer T.R."/>
            <person name="Caufield P.W."/>
            <person name="Cui Y."/>
            <person name="Zhang H."/>
            <person name="O'Toole P.W."/>
        </authorList>
    </citation>
    <scope>NUCLEOTIDE SEQUENCE [LARGE SCALE GENOMIC DNA]</scope>
    <source>
        <strain evidence="4 5">DSM 23365</strain>
    </source>
</reference>
<dbReference type="Pfam" id="PF00293">
    <property type="entry name" value="NUDIX"/>
    <property type="match status" value="1"/>
</dbReference>
<gene>
    <name evidence="4" type="ORF">FD14_GL002216</name>
</gene>
<dbReference type="InterPro" id="IPR000086">
    <property type="entry name" value="NUDIX_hydrolase_dom"/>
</dbReference>
<dbReference type="GO" id="GO:0005829">
    <property type="term" value="C:cytosol"/>
    <property type="evidence" value="ECO:0007669"/>
    <property type="project" value="TreeGrafter"/>
</dbReference>
<sequence>MDLTEKVVGSEQLYDGAIINLERQTVILPNGERAHREIVHHSGAVGVLAITADNKVILVKQWRAPVEKATLEIPAGKLDERDADDPSHTASRELNEEIRLHATQLKRITGFYSSVGFSDEYMTLYLATGLEPVDKELPRDFGENLNVQAYDLETLKAMIAAGEIEDAKTIMAIWYFELMQLQK</sequence>
<evidence type="ECO:0000256" key="2">
    <source>
        <dbReference type="ARBA" id="ARBA00022801"/>
    </source>
</evidence>
<dbReference type="RefSeq" id="WP_054736859.1">
    <property type="nucleotide sequence ID" value="NZ_AYZM01000036.1"/>
</dbReference>
<dbReference type="GO" id="GO:0019693">
    <property type="term" value="P:ribose phosphate metabolic process"/>
    <property type="evidence" value="ECO:0007669"/>
    <property type="project" value="TreeGrafter"/>
</dbReference>
<dbReference type="GO" id="GO:0006753">
    <property type="term" value="P:nucleoside phosphate metabolic process"/>
    <property type="evidence" value="ECO:0007669"/>
    <property type="project" value="TreeGrafter"/>
</dbReference>
<dbReference type="PATRIC" id="fig|1423804.4.peg.2406"/>